<dbReference type="OrthoDB" id="10551308at2759"/>
<name>A0A1J4KIV1_9EUKA</name>
<dbReference type="Proteomes" id="UP000179807">
    <property type="component" value="Unassembled WGS sequence"/>
</dbReference>
<evidence type="ECO:0000313" key="1">
    <source>
        <dbReference type="EMBL" id="OHT09245.1"/>
    </source>
</evidence>
<dbReference type="AlphaFoldDB" id="A0A1J4KIV1"/>
<dbReference type="EMBL" id="MLAK01000644">
    <property type="protein sequence ID" value="OHT09245.1"/>
    <property type="molecule type" value="Genomic_DNA"/>
</dbReference>
<evidence type="ECO:0000313" key="2">
    <source>
        <dbReference type="Proteomes" id="UP000179807"/>
    </source>
</evidence>
<gene>
    <name evidence="1" type="ORF">TRFO_21887</name>
</gene>
<organism evidence="1 2">
    <name type="scientific">Tritrichomonas foetus</name>
    <dbReference type="NCBI Taxonomy" id="1144522"/>
    <lineage>
        <taxon>Eukaryota</taxon>
        <taxon>Metamonada</taxon>
        <taxon>Parabasalia</taxon>
        <taxon>Tritrichomonadida</taxon>
        <taxon>Tritrichomonadidae</taxon>
        <taxon>Tritrichomonas</taxon>
    </lineage>
</organism>
<dbReference type="RefSeq" id="XP_068362381.1">
    <property type="nucleotide sequence ID" value="XM_068502250.1"/>
</dbReference>
<sequence>MHEYTYSPRNVLCNPTKLNSKNFINEVNEVISDLDFLTDDPPPNVPESLIYKSPIFKMKELASDIGDILEHIKFSNRADNIKDGEIIASFINSNFDFSTDYQLGIHEMHSKLRTVFDILSKYVDNSTDNSDISDGKIFFRYPSKLYLANEILFTVSVLSAKSSNVDVKRQITQCFLALGSNTLKQVLSLIICPLCVIAASSAGAHCSPSQFEIDGKTYFNFDGGFDVPLSHVVTKLNCVCNYKSTGGCNHFILFSSAYAIHSIHKNDQNNESEVRNESEGSELTDKSIETIFPFEIAGKGAHPPNCIKCNQRPGVIAFEQPGESKTFQFFCKKCFADDKLEREGSRFIDLTENFFSPNV</sequence>
<protein>
    <submittedName>
        <fullName evidence="1">Uncharacterized protein</fullName>
    </submittedName>
</protein>
<keyword evidence="2" id="KW-1185">Reference proteome</keyword>
<dbReference type="VEuPathDB" id="TrichDB:TRFO_21887"/>
<comment type="caution">
    <text evidence="1">The sequence shown here is derived from an EMBL/GenBank/DDBJ whole genome shotgun (WGS) entry which is preliminary data.</text>
</comment>
<accession>A0A1J4KIV1</accession>
<dbReference type="GeneID" id="94836954"/>
<proteinExistence type="predicted"/>
<reference evidence="1" key="1">
    <citation type="submission" date="2016-10" db="EMBL/GenBank/DDBJ databases">
        <authorList>
            <person name="Benchimol M."/>
            <person name="Almeida L.G."/>
            <person name="Vasconcelos A.T."/>
            <person name="Perreira-Neves A."/>
            <person name="Rosa I.A."/>
            <person name="Tasca T."/>
            <person name="Bogo M.R."/>
            <person name="de Souza W."/>
        </authorList>
    </citation>
    <scope>NUCLEOTIDE SEQUENCE [LARGE SCALE GENOMIC DNA]</scope>
    <source>
        <strain evidence="1">K</strain>
    </source>
</reference>